<comment type="caution">
    <text evidence="10">The sequence shown here is derived from an EMBL/GenBank/DDBJ whole genome shotgun (WGS) entry which is preliminary data.</text>
</comment>
<keyword evidence="2" id="KW-1003">Cell membrane</keyword>
<keyword evidence="6 9" id="KW-1133">Transmembrane helix</keyword>
<organism evidence="10 11">
    <name type="scientific">Sphaerisporangium rufum</name>
    <dbReference type="NCBI Taxonomy" id="1381558"/>
    <lineage>
        <taxon>Bacteria</taxon>
        <taxon>Bacillati</taxon>
        <taxon>Actinomycetota</taxon>
        <taxon>Actinomycetes</taxon>
        <taxon>Streptosporangiales</taxon>
        <taxon>Streptosporangiaceae</taxon>
        <taxon>Sphaerisporangium</taxon>
    </lineage>
</organism>
<dbReference type="GO" id="GO:0005886">
    <property type="term" value="C:plasma membrane"/>
    <property type="evidence" value="ECO:0007669"/>
    <property type="project" value="UniProtKB-SubCell"/>
</dbReference>
<feature type="compositionally biased region" description="Low complexity" evidence="8">
    <location>
        <begin position="561"/>
        <end position="571"/>
    </location>
</feature>
<feature type="transmembrane region" description="Helical" evidence="9">
    <location>
        <begin position="80"/>
        <end position="102"/>
    </location>
</feature>
<dbReference type="AlphaFoldDB" id="A0A919V545"/>
<dbReference type="PANTHER" id="PTHR33908">
    <property type="entry name" value="MANNOSYLTRANSFERASE YKCB-RELATED"/>
    <property type="match status" value="1"/>
</dbReference>
<dbReference type="InterPro" id="IPR050297">
    <property type="entry name" value="LipidA_mod_glycosyltrf_83"/>
</dbReference>
<comment type="subcellular location">
    <subcellularLocation>
        <location evidence="1">Cell membrane</location>
        <topology evidence="1">Multi-pass membrane protein</topology>
    </subcellularLocation>
</comment>
<feature type="transmembrane region" description="Helical" evidence="9">
    <location>
        <begin position="457"/>
        <end position="473"/>
    </location>
</feature>
<protein>
    <submittedName>
        <fullName evidence="10">Uncharacterized protein</fullName>
    </submittedName>
</protein>
<feature type="transmembrane region" description="Helical" evidence="9">
    <location>
        <begin position="198"/>
        <end position="219"/>
    </location>
</feature>
<feature type="compositionally biased region" description="Low complexity" evidence="8">
    <location>
        <begin position="481"/>
        <end position="495"/>
    </location>
</feature>
<name>A0A919V545_9ACTN</name>
<feature type="transmembrane region" description="Helical" evidence="9">
    <location>
        <begin position="404"/>
        <end position="426"/>
    </location>
</feature>
<keyword evidence="4" id="KW-0808">Transferase</keyword>
<reference evidence="10" key="1">
    <citation type="submission" date="2021-01" db="EMBL/GenBank/DDBJ databases">
        <title>Whole genome shotgun sequence of Sphaerisporangium rufum NBRC 109079.</title>
        <authorList>
            <person name="Komaki H."/>
            <person name="Tamura T."/>
        </authorList>
    </citation>
    <scope>NUCLEOTIDE SEQUENCE</scope>
    <source>
        <strain evidence="10">NBRC 109079</strain>
    </source>
</reference>
<feature type="transmembrane region" description="Helical" evidence="9">
    <location>
        <begin position="132"/>
        <end position="152"/>
    </location>
</feature>
<dbReference type="GO" id="GO:0016763">
    <property type="term" value="F:pentosyltransferase activity"/>
    <property type="evidence" value="ECO:0007669"/>
    <property type="project" value="TreeGrafter"/>
</dbReference>
<feature type="transmembrane region" description="Helical" evidence="9">
    <location>
        <begin position="164"/>
        <end position="191"/>
    </location>
</feature>
<evidence type="ECO:0000256" key="2">
    <source>
        <dbReference type="ARBA" id="ARBA00022475"/>
    </source>
</evidence>
<keyword evidence="5 9" id="KW-0812">Transmembrane</keyword>
<keyword evidence="3" id="KW-0328">Glycosyltransferase</keyword>
<evidence type="ECO:0000256" key="9">
    <source>
        <dbReference type="SAM" id="Phobius"/>
    </source>
</evidence>
<gene>
    <name evidence="10" type="ORF">Sru01_29070</name>
</gene>
<evidence type="ECO:0000313" key="11">
    <source>
        <dbReference type="Proteomes" id="UP000655287"/>
    </source>
</evidence>
<evidence type="ECO:0000256" key="1">
    <source>
        <dbReference type="ARBA" id="ARBA00004651"/>
    </source>
</evidence>
<sequence length="571" mass="62550">MPTPARWARVLRFLRRRPFFVTAVALGAALRLIAMLGYRPAMWFNDSYEYVSVALHPRPHPIRPDGYGFWLLILKPFHSFAMVVFTQHLMGLATAVLIYALLRRRFGLPDWGATLATMPVLFDAYQIQLEQLIMSDSMFTLLIVGLTVLVLWHRRPTWRVGAAVGLLLALTALTRSIGLPILAVVVVYLLVKRTGWRPIVAVVAACGVPVAAYMAWFAAVHGQFALTQSDGLILYMRTAKFADCKEIKPDLQREQDLIPLCNNPSREHHPFSQIYLWYSGEGEVLHRWGTEKFDRTVNETAGRFAKRAILAQPGDYLSAVAGDLMRSFRWDRPVFPDANTWNQYQFFAKGVNSGDPVRLLMSPPKWPSYHGTVDRDMVAYERGRASTRVYWPWATMMERYQRVAYLPGLGLGLALLAGFAGVVARWRTLGGPAVLPLLAASALVVAPAATAEFDYRYLLPAAPLAFLAAAIVLRRGLRPRPAAQAPAGAAGPTARRSGERAAPMAVTSPEPGTAAEPEPAAGTPAVRTGAVRRPGSAPEPATDPGPAPRSGPARRPEPEPEAGAGEPAAAP</sequence>
<evidence type="ECO:0000256" key="6">
    <source>
        <dbReference type="ARBA" id="ARBA00022989"/>
    </source>
</evidence>
<accession>A0A919V545</accession>
<evidence type="ECO:0000256" key="7">
    <source>
        <dbReference type="ARBA" id="ARBA00023136"/>
    </source>
</evidence>
<keyword evidence="11" id="KW-1185">Reference proteome</keyword>
<evidence type="ECO:0000256" key="3">
    <source>
        <dbReference type="ARBA" id="ARBA00022676"/>
    </source>
</evidence>
<feature type="transmembrane region" description="Helical" evidence="9">
    <location>
        <begin position="20"/>
        <end position="38"/>
    </location>
</feature>
<proteinExistence type="predicted"/>
<feature type="compositionally biased region" description="Low complexity" evidence="8">
    <location>
        <begin position="509"/>
        <end position="525"/>
    </location>
</feature>
<evidence type="ECO:0000313" key="10">
    <source>
        <dbReference type="EMBL" id="GII77925.1"/>
    </source>
</evidence>
<dbReference type="Proteomes" id="UP000655287">
    <property type="component" value="Unassembled WGS sequence"/>
</dbReference>
<feature type="transmembrane region" description="Helical" evidence="9">
    <location>
        <begin position="433"/>
        <end position="451"/>
    </location>
</feature>
<evidence type="ECO:0000256" key="4">
    <source>
        <dbReference type="ARBA" id="ARBA00022679"/>
    </source>
</evidence>
<keyword evidence="7 9" id="KW-0472">Membrane</keyword>
<feature type="region of interest" description="Disordered" evidence="8">
    <location>
        <begin position="481"/>
        <end position="571"/>
    </location>
</feature>
<evidence type="ECO:0000256" key="5">
    <source>
        <dbReference type="ARBA" id="ARBA00022692"/>
    </source>
</evidence>
<dbReference type="PANTHER" id="PTHR33908:SF11">
    <property type="entry name" value="MEMBRANE PROTEIN"/>
    <property type="match status" value="1"/>
</dbReference>
<dbReference type="EMBL" id="BOOU01000043">
    <property type="protein sequence ID" value="GII77925.1"/>
    <property type="molecule type" value="Genomic_DNA"/>
</dbReference>
<dbReference type="GO" id="GO:0009103">
    <property type="term" value="P:lipopolysaccharide biosynthetic process"/>
    <property type="evidence" value="ECO:0007669"/>
    <property type="project" value="UniProtKB-ARBA"/>
</dbReference>
<evidence type="ECO:0000256" key="8">
    <source>
        <dbReference type="SAM" id="MobiDB-lite"/>
    </source>
</evidence>